<proteinExistence type="predicted"/>
<evidence type="ECO:0000256" key="1">
    <source>
        <dbReference type="SAM" id="MobiDB-lite"/>
    </source>
</evidence>
<feature type="region of interest" description="Disordered" evidence="1">
    <location>
        <begin position="1"/>
        <end position="31"/>
    </location>
</feature>
<organism evidence="2 3">
    <name type="scientific">Plakobranchus ocellatus</name>
    <dbReference type="NCBI Taxonomy" id="259542"/>
    <lineage>
        <taxon>Eukaryota</taxon>
        <taxon>Metazoa</taxon>
        <taxon>Spiralia</taxon>
        <taxon>Lophotrochozoa</taxon>
        <taxon>Mollusca</taxon>
        <taxon>Gastropoda</taxon>
        <taxon>Heterobranchia</taxon>
        <taxon>Euthyneura</taxon>
        <taxon>Panpulmonata</taxon>
        <taxon>Sacoglossa</taxon>
        <taxon>Placobranchoidea</taxon>
        <taxon>Plakobranchidae</taxon>
        <taxon>Plakobranchus</taxon>
    </lineage>
</organism>
<comment type="caution">
    <text evidence="2">The sequence shown here is derived from an EMBL/GenBank/DDBJ whole genome shotgun (WGS) entry which is preliminary data.</text>
</comment>
<evidence type="ECO:0000313" key="2">
    <source>
        <dbReference type="EMBL" id="GFO23028.1"/>
    </source>
</evidence>
<accession>A0AAV4BUZ6</accession>
<reference evidence="2 3" key="1">
    <citation type="journal article" date="2021" name="Elife">
        <title>Chloroplast acquisition without the gene transfer in kleptoplastic sea slugs, Plakobranchus ocellatus.</title>
        <authorList>
            <person name="Maeda T."/>
            <person name="Takahashi S."/>
            <person name="Yoshida T."/>
            <person name="Shimamura S."/>
            <person name="Takaki Y."/>
            <person name="Nagai Y."/>
            <person name="Toyoda A."/>
            <person name="Suzuki Y."/>
            <person name="Arimoto A."/>
            <person name="Ishii H."/>
            <person name="Satoh N."/>
            <person name="Nishiyama T."/>
            <person name="Hasebe M."/>
            <person name="Maruyama T."/>
            <person name="Minagawa J."/>
            <person name="Obokata J."/>
            <person name="Shigenobu S."/>
        </authorList>
    </citation>
    <scope>NUCLEOTIDE SEQUENCE [LARGE SCALE GENOMIC DNA]</scope>
</reference>
<evidence type="ECO:0000313" key="3">
    <source>
        <dbReference type="Proteomes" id="UP000735302"/>
    </source>
</evidence>
<dbReference type="EMBL" id="BLXT01005500">
    <property type="protein sequence ID" value="GFO23028.1"/>
    <property type="molecule type" value="Genomic_DNA"/>
</dbReference>
<name>A0AAV4BUZ6_9GAST</name>
<sequence length="174" mass="19920">MGFVSDEEGRLPSGKPTLRKKQGVSPGRRLPLTKPAFLQGHRIDWDGSSGTFSSSKLPQMFHWTKVCITTNYFTSRSSLPYVHTKLTTTDDQLSHGQAILYFYRWHKKEGVDSLSAATLSDGLTPMLKTAQAEYVRKLFFLQTFVYIKYFLVKISNQRSKILYRRAAIAFCRLL</sequence>
<gene>
    <name evidence="2" type="ORF">PoB_004953300</name>
</gene>
<dbReference type="Proteomes" id="UP000735302">
    <property type="component" value="Unassembled WGS sequence"/>
</dbReference>
<dbReference type="AlphaFoldDB" id="A0AAV4BUZ6"/>
<protein>
    <submittedName>
        <fullName evidence="2">Uncharacterized protein</fullName>
    </submittedName>
</protein>
<keyword evidence="3" id="KW-1185">Reference proteome</keyword>